<proteinExistence type="predicted"/>
<dbReference type="Proteomes" id="UP001060215">
    <property type="component" value="Chromosome 13"/>
</dbReference>
<gene>
    <name evidence="1" type="ORF">LOK49_LG12G01235</name>
</gene>
<dbReference type="EMBL" id="CM045770">
    <property type="protein sequence ID" value="KAI7992971.1"/>
    <property type="molecule type" value="Genomic_DNA"/>
</dbReference>
<keyword evidence="2" id="KW-1185">Reference proteome</keyword>
<accession>A0ACC0FYA6</accession>
<evidence type="ECO:0000313" key="1">
    <source>
        <dbReference type="EMBL" id="KAI7992971.1"/>
    </source>
</evidence>
<organism evidence="1 2">
    <name type="scientific">Camellia lanceoleosa</name>
    <dbReference type="NCBI Taxonomy" id="1840588"/>
    <lineage>
        <taxon>Eukaryota</taxon>
        <taxon>Viridiplantae</taxon>
        <taxon>Streptophyta</taxon>
        <taxon>Embryophyta</taxon>
        <taxon>Tracheophyta</taxon>
        <taxon>Spermatophyta</taxon>
        <taxon>Magnoliopsida</taxon>
        <taxon>eudicotyledons</taxon>
        <taxon>Gunneridae</taxon>
        <taxon>Pentapetalae</taxon>
        <taxon>asterids</taxon>
        <taxon>Ericales</taxon>
        <taxon>Theaceae</taxon>
        <taxon>Camellia</taxon>
    </lineage>
</organism>
<sequence>MGFQGNITQPVREAVGLETSPVASESGTSQLAASESDVLQLEMPRDTPSADELGSRLVVESKRGTSQSAASESVERQSQLAIEMPRDAPWDNQGGKGPNSDGQLQVLELPPLAVRDSELVARLKQKQRFEDPSGLSRKEIPSAEAVSQWVLDRISEVSRCLDLSFEGHEEEAM</sequence>
<comment type="caution">
    <text evidence="1">The sequence shown here is derived from an EMBL/GenBank/DDBJ whole genome shotgun (WGS) entry which is preliminary data.</text>
</comment>
<evidence type="ECO:0000313" key="2">
    <source>
        <dbReference type="Proteomes" id="UP001060215"/>
    </source>
</evidence>
<protein>
    <submittedName>
        <fullName evidence="1">Uncharacterized protein</fullName>
    </submittedName>
</protein>
<name>A0ACC0FYA6_9ERIC</name>
<reference evidence="1 2" key="1">
    <citation type="journal article" date="2022" name="Plant J.">
        <title>Chromosome-level genome of Camellia lanceoleosa provides a valuable resource for understanding genome evolution and self-incompatibility.</title>
        <authorList>
            <person name="Gong W."/>
            <person name="Xiao S."/>
            <person name="Wang L."/>
            <person name="Liao Z."/>
            <person name="Chang Y."/>
            <person name="Mo W."/>
            <person name="Hu G."/>
            <person name="Li W."/>
            <person name="Zhao G."/>
            <person name="Zhu H."/>
            <person name="Hu X."/>
            <person name="Ji K."/>
            <person name="Xiang X."/>
            <person name="Song Q."/>
            <person name="Yuan D."/>
            <person name="Jin S."/>
            <person name="Zhang L."/>
        </authorList>
    </citation>
    <scope>NUCLEOTIDE SEQUENCE [LARGE SCALE GENOMIC DNA]</scope>
    <source>
        <strain evidence="1">SQ_2022a</strain>
    </source>
</reference>